<dbReference type="InterPro" id="IPR057126">
    <property type="entry name" value="NAV1-like_ubiquitin-like"/>
</dbReference>
<evidence type="ECO:0000256" key="2">
    <source>
        <dbReference type="ARBA" id="ARBA00006255"/>
    </source>
</evidence>
<reference evidence="20" key="3">
    <citation type="submission" date="2025-09" db="UniProtKB">
        <authorList>
            <consortium name="Ensembl"/>
        </authorList>
    </citation>
    <scope>IDENTIFICATION</scope>
</reference>
<feature type="region of interest" description="Disordered" evidence="18">
    <location>
        <begin position="2154"/>
        <end position="2187"/>
    </location>
</feature>
<feature type="compositionally biased region" description="Polar residues" evidence="18">
    <location>
        <begin position="1038"/>
        <end position="1051"/>
    </location>
</feature>
<dbReference type="InterPro" id="IPR027417">
    <property type="entry name" value="P-loop_NTPase"/>
</dbReference>
<evidence type="ECO:0000313" key="20">
    <source>
        <dbReference type="Ensembl" id="ENSBIXP00000030656.1"/>
    </source>
</evidence>
<comment type="subcellular location">
    <subcellularLocation>
        <location evidence="1">Cytoplasm</location>
        <location evidence="1">Cytoskeleton</location>
    </subcellularLocation>
</comment>
<feature type="region of interest" description="Disordered" evidence="18">
    <location>
        <begin position="352"/>
        <end position="506"/>
    </location>
</feature>
<evidence type="ECO:0000256" key="16">
    <source>
        <dbReference type="ARBA" id="ARBA00080430"/>
    </source>
</evidence>
<feature type="compositionally biased region" description="Polar residues" evidence="18">
    <location>
        <begin position="136"/>
        <end position="159"/>
    </location>
</feature>
<protein>
    <recommendedName>
        <fullName evidence="15">Neuron navigator 1</fullName>
    </recommendedName>
    <alternativeName>
        <fullName evidence="16">Pore membrane and/or filament-interacting-like protein 3</fullName>
    </alternativeName>
</protein>
<feature type="region of interest" description="Disordered" evidence="18">
    <location>
        <begin position="1705"/>
        <end position="1727"/>
    </location>
</feature>
<feature type="compositionally biased region" description="Basic and acidic residues" evidence="18">
    <location>
        <begin position="863"/>
        <end position="873"/>
    </location>
</feature>
<keyword evidence="8" id="KW-0221">Differentiation</keyword>
<feature type="compositionally biased region" description="Low complexity" evidence="18">
    <location>
        <begin position="1607"/>
        <end position="1626"/>
    </location>
</feature>
<evidence type="ECO:0000256" key="12">
    <source>
        <dbReference type="ARBA" id="ARBA00023212"/>
    </source>
</evidence>
<evidence type="ECO:0000256" key="15">
    <source>
        <dbReference type="ARBA" id="ARBA00067341"/>
    </source>
</evidence>
<feature type="region of interest" description="Disordered" evidence="18">
    <location>
        <begin position="1238"/>
        <end position="1334"/>
    </location>
</feature>
<dbReference type="InterPro" id="IPR057568">
    <property type="entry name" value="CortBP2_NAV1-like_AAA_lid"/>
</dbReference>
<keyword evidence="12" id="KW-0206">Cytoskeleton</keyword>
<name>A0A4W2EFB2_BOBOX</name>
<dbReference type="GO" id="GO:0005874">
    <property type="term" value="C:microtubule"/>
    <property type="evidence" value="ECO:0007669"/>
    <property type="project" value="UniProtKB-KW"/>
</dbReference>
<comment type="similarity">
    <text evidence="2">Belongs to the Nav/unc-53 family.</text>
</comment>
<comment type="subunit">
    <text evidence="14">Interacts with tubulin.</text>
</comment>
<feature type="compositionally biased region" description="Polar residues" evidence="18">
    <location>
        <begin position="1590"/>
        <end position="1606"/>
    </location>
</feature>
<feature type="region of interest" description="Disordered" evidence="18">
    <location>
        <begin position="1588"/>
        <end position="1654"/>
    </location>
</feature>
<evidence type="ECO:0000256" key="7">
    <source>
        <dbReference type="ARBA" id="ARBA00022701"/>
    </source>
</evidence>
<sequence>MDRTASLSAAGRPQHTSAIPVPRAASQSRTQTPVASPQLRPRQAGLALSPQRAVSPRLGKASGPSRGSSPKAPWGRGSPKATGAPRELSEGVGAPTGSPWSSPRAAPKVALASRPRSRRAGETRGTPGQKRGAQEGTVTRQTRGRSPSRASSHGDTQIPGTPEAQKPSNHPGKDQRDVPGTSSGVPRPLEPELQLASGPPSPSCSPVQSPRPALGAVSFGSAHTHGQPVTATVAPFRYRVQADPEPGPLSQGSWASDGYSSPSGVAEEKLSSLDARIVHALLAGRMLGGSVKSAQPEVELSGGGGEGADEPRGAGRKAAADSRAMLPKRAKAPGGGGTAKAGAAELKVFKSGSVDGRVPGGPPASNLRKQKSLTNLSFLTDSEKKMQLYEPEWSDDMAKAPKGSGKGGPKGREAPLMSKTLSKSEHSLFQAKGGPAGGAKTPLAPLAPSLGKPSRIPRGPYAEVKPLSKAPEAAVSDDAKSDDELLSSKAKAQKGSGPAPPAKGQEERAFLKVDPELVVTVLGDLEQLLFSQVLDPESQRKRTVQNVLDLRQNLEETMSSLRGSQVTHSSLEMTCYDSDDANPRSVSSLSNRSSPLSWRYGQSSPRLQAGDAPSVGGSCRSEGPPAWYMHGERAHYAHTMPMRSPSKLGHISRLELVESLDSEDVDLKSGYMSDSDLMGKTMTEDDDITTGWDESSSISSGLSDASDNLSSEEFNASSSLNSLPTTPTASRRNSTIVLRTDSEKRSLAESGLSWFSESEEKAPRKLEYDSGSLKMEPAASKWRRERPESCDDASKAGELKKPAGLGPPGPLKKGKTPPVAVTSPITHTAQSALKVAGKPEGKAADKAKLAVKSAGLQRSSSDAGRDRLGDAKKPPSGIARPSTSGSFGYKKPPPATGTATVVQTGGSATLGKAQKSSGIPVKPANGRKTSLDVPNSTEPGFLAPGARSNIQYRSLPRPAKSSSMSVTGGRGGPRPVSSSIDPSLLSGKPAGLAPSRLKEPSKVAGGRAAPAPAPVNQTDREKEKAKAKAEALGPDSLSLKSVGSPESTPRSQAGHAPAPKLAELPPTPLRYILCVCPPRPPWPVPPCQVRVLLGLRGAQSPRALKRTRIWPRSQLPVASLTLEPTRLSCLRFPRAAAKSFIKPPSLANLDKVNSNSLDLPASSDTHAPKAADLHTPGPAAGGPLASCFTPSPAPILNINSASFSQGLELMSSFGVPKEPRMYPKLSGLHRSMESLQMPMSLPGAFPSSTPAPGGPTPPTAPTAEDAEELAWSGSPRAGQLDSNQRDRNTLPKKGLRYQLPSQEEAKERRRSHAAAGLPESDDQSELPSPPALSMSLSAKGQLTNIVSPTAATTPRITRSNSIPAHETAFELYSGSQTGSTLSLAERPKGMIRSGSFRDPADDVHGSVLSLASSASSTYSSAEERMQSEQIRKLRRELESSQEKVATLTSQLSANANLVAAFEQSLVSMTCRLRHLAETAEEKDTELLDLRETIDFLKKKNSEAQAVIQGALNASEATPKELRIKRQNSSDSISSLNSITSHSSISSGKEADAKKKKKKSWLRSSFNKAFSIKKGPKSASSYSDIEEIATPDSSAPSSPKLQHASTETASPSIKSSTSSSAGTDAPEGPAPPAPHARLFHGSEEEEPEKKEVSELRSELWEKEMKLTDIRLEALNSAHQLDQLRETMHNMQLEVDLLKAENDRLKVAPGPSAGSAPGQIPGSSALPSPRRSLGLALTHSFSPSLADTDLSPMDGISTCGPKEEVTLRVVVRMPPQHIIKGDLKQQEFFLGCSKVSGQVDWKLLDGAVFQVFKDYISKMDPASTLGLSTESIHGYSISHVKRLLDAEPPELPPCRRGVNNIVVSLKGLREKCVDSLVFETLIPKPMMQHYIGLLLKHRRLVLSGPSGTGKTYLTNRLAEYLVERSGREVTEGIVSTFNMHQQSCKDLQLYLSNLANQIDRETGTGDVPLVILLDDLSEAGSISELVNGALTCKYHKCPYIIGTTNQPVKMTPNHGLHLSFRMLTFSNNVEPANGFLVRYLRRKLVESDGDINANREELLRVLDWVPKLWYHLHTFLEKHSTSDFLIGPCFFLSCPIGIEDFRTWFIDLWNNSIIPYLQEGAKDGIKVHGQKAAWEDPVEWVRDTLPWPSAQQDQSKLYHLPPPTVGPHSIASPPEDRTVKDSTPSSLDSDPLMAMLLKLQEAANYIESPDRESILDPSLQATL</sequence>
<organism evidence="20 21">
    <name type="scientific">Bos indicus x Bos taurus</name>
    <name type="common">Hybrid cattle</name>
    <dbReference type="NCBI Taxonomy" id="30522"/>
    <lineage>
        <taxon>Eukaryota</taxon>
        <taxon>Metazoa</taxon>
        <taxon>Chordata</taxon>
        <taxon>Craniata</taxon>
        <taxon>Vertebrata</taxon>
        <taxon>Euteleostomi</taxon>
        <taxon>Mammalia</taxon>
        <taxon>Eutheria</taxon>
        <taxon>Laurasiatheria</taxon>
        <taxon>Artiodactyla</taxon>
        <taxon>Ruminantia</taxon>
        <taxon>Pecora</taxon>
        <taxon>Bovidae</taxon>
        <taxon>Bovinae</taxon>
        <taxon>Bos</taxon>
    </lineage>
</organism>
<feature type="domain" description="AAA+ ATPase" evidence="19">
    <location>
        <begin position="1894"/>
        <end position="2048"/>
    </location>
</feature>
<feature type="coiled-coil region" evidence="17">
    <location>
        <begin position="1423"/>
        <end position="1450"/>
    </location>
</feature>
<feature type="region of interest" description="Disordered" evidence="18">
    <location>
        <begin position="669"/>
        <end position="1061"/>
    </location>
</feature>
<feature type="compositionally biased region" description="Low complexity" evidence="18">
    <location>
        <begin position="1242"/>
        <end position="1251"/>
    </location>
</feature>
<dbReference type="SMART" id="SM00382">
    <property type="entry name" value="AAA"/>
    <property type="match status" value="1"/>
</dbReference>
<evidence type="ECO:0000256" key="18">
    <source>
        <dbReference type="SAM" id="MobiDB-lite"/>
    </source>
</evidence>
<feature type="compositionally biased region" description="Low complexity" evidence="18">
    <location>
        <begin position="583"/>
        <end position="597"/>
    </location>
</feature>
<keyword evidence="5" id="KW-0963">Cytoplasm</keyword>
<keyword evidence="6" id="KW-0597">Phosphoprotein</keyword>
<feature type="region of interest" description="Disordered" evidence="18">
    <location>
        <begin position="1159"/>
        <end position="1178"/>
    </location>
</feature>
<evidence type="ECO:0000256" key="4">
    <source>
        <dbReference type="ARBA" id="ARBA00022481"/>
    </source>
</evidence>
<keyword evidence="10" id="KW-0007">Acetylation</keyword>
<evidence type="ECO:0000256" key="8">
    <source>
        <dbReference type="ARBA" id="ARBA00022782"/>
    </source>
</evidence>
<dbReference type="GO" id="GO:0001764">
    <property type="term" value="P:neuron migration"/>
    <property type="evidence" value="ECO:0007669"/>
    <property type="project" value="TreeGrafter"/>
</dbReference>
<evidence type="ECO:0000256" key="6">
    <source>
        <dbReference type="ARBA" id="ARBA00022553"/>
    </source>
</evidence>
<feature type="compositionally biased region" description="Low complexity" evidence="18">
    <location>
        <begin position="693"/>
        <end position="707"/>
    </location>
</feature>
<dbReference type="Gene3D" id="3.40.50.300">
    <property type="entry name" value="P-loop containing nucleotide triphosphate hydrolases"/>
    <property type="match status" value="1"/>
</dbReference>
<accession>A0A4W2EFB2</accession>
<dbReference type="Proteomes" id="UP000314981">
    <property type="component" value="Chromosome 16"/>
</dbReference>
<feature type="region of interest" description="Disordered" evidence="18">
    <location>
        <begin position="1518"/>
        <end position="1557"/>
    </location>
</feature>
<keyword evidence="9" id="KW-0524">Neurogenesis</keyword>
<feature type="compositionally biased region" description="Basic and acidic residues" evidence="18">
    <location>
        <begin position="785"/>
        <end position="801"/>
    </location>
</feature>
<dbReference type="Pfam" id="PF23092">
    <property type="entry name" value="Ubiquitin_6"/>
    <property type="match status" value="1"/>
</dbReference>
<evidence type="ECO:0000256" key="1">
    <source>
        <dbReference type="ARBA" id="ARBA00004245"/>
    </source>
</evidence>
<keyword evidence="4" id="KW-0488">Methylation</keyword>
<dbReference type="OMA" id="DPACDLY"/>
<evidence type="ECO:0000256" key="17">
    <source>
        <dbReference type="SAM" id="Coils"/>
    </source>
</evidence>
<dbReference type="PANTHER" id="PTHR12784:SF3">
    <property type="entry name" value="NEURON NAVIGATOR 1"/>
    <property type="match status" value="1"/>
</dbReference>
<proteinExistence type="inferred from homology"/>
<dbReference type="InterPro" id="IPR003593">
    <property type="entry name" value="AAA+_ATPase"/>
</dbReference>
<keyword evidence="21" id="KW-1185">Reference proteome</keyword>
<evidence type="ECO:0000256" key="3">
    <source>
        <dbReference type="ARBA" id="ARBA00022473"/>
    </source>
</evidence>
<feature type="region of interest" description="Disordered" evidence="18">
    <location>
        <begin position="294"/>
        <end position="340"/>
    </location>
</feature>
<dbReference type="FunFam" id="3.40.50.300:FF:000409">
    <property type="entry name" value="Neuron navigator 1"/>
    <property type="match status" value="1"/>
</dbReference>
<dbReference type="Ensembl" id="ENSBIXT00000003407.1">
    <property type="protein sequence ID" value="ENSBIXP00000030656.1"/>
    <property type="gene ID" value="ENSBIXG00000012723.1"/>
</dbReference>
<feature type="compositionally biased region" description="Low complexity" evidence="18">
    <location>
        <begin position="1528"/>
        <end position="1546"/>
    </location>
</feature>
<reference evidence="20" key="2">
    <citation type="submission" date="2025-08" db="UniProtKB">
        <authorList>
            <consortium name="Ensembl"/>
        </authorList>
    </citation>
    <scope>IDENTIFICATION</scope>
</reference>
<feature type="compositionally biased region" description="Low complexity" evidence="18">
    <location>
        <begin position="896"/>
        <end position="909"/>
    </location>
</feature>
<feature type="compositionally biased region" description="Basic and acidic residues" evidence="18">
    <location>
        <begin position="758"/>
        <end position="768"/>
    </location>
</feature>
<dbReference type="GO" id="GO:0043194">
    <property type="term" value="C:axon initial segment"/>
    <property type="evidence" value="ECO:0007669"/>
    <property type="project" value="TreeGrafter"/>
</dbReference>
<feature type="compositionally biased region" description="Polar residues" evidence="18">
    <location>
        <begin position="250"/>
        <end position="263"/>
    </location>
</feature>
<keyword evidence="11 17" id="KW-0175">Coiled coil</keyword>
<evidence type="ECO:0000259" key="19">
    <source>
        <dbReference type="SMART" id="SM00382"/>
    </source>
</evidence>
<keyword evidence="3" id="KW-0217">Developmental protein</keyword>
<feature type="compositionally biased region" description="Low complexity" evidence="18">
    <location>
        <begin position="438"/>
        <end position="448"/>
    </location>
</feature>
<reference evidence="20 21" key="1">
    <citation type="submission" date="2018-11" db="EMBL/GenBank/DDBJ databases">
        <title>Haplotype-resolved cattle genomes.</title>
        <authorList>
            <person name="Low W.Y."/>
            <person name="Tearle R."/>
            <person name="Bickhart D.M."/>
            <person name="Rosen B.D."/>
            <person name="Koren S."/>
            <person name="Rhie A."/>
            <person name="Hiendleder S."/>
            <person name="Phillippy A.M."/>
            <person name="Smith T.P.L."/>
            <person name="Williams J.L."/>
        </authorList>
    </citation>
    <scope>NUCLEOTIDE SEQUENCE [LARGE SCALE GENOMIC DNA]</scope>
</reference>
<evidence type="ECO:0000256" key="11">
    <source>
        <dbReference type="ARBA" id="ARBA00023054"/>
    </source>
</evidence>
<dbReference type="PANTHER" id="PTHR12784">
    <property type="entry name" value="STEERIN"/>
    <property type="match status" value="1"/>
</dbReference>
<evidence type="ECO:0000313" key="21">
    <source>
        <dbReference type="Proteomes" id="UP000314981"/>
    </source>
</evidence>
<evidence type="ECO:0000256" key="10">
    <source>
        <dbReference type="ARBA" id="ARBA00022990"/>
    </source>
</evidence>
<dbReference type="GO" id="GO:0001578">
    <property type="term" value="P:microtubule bundle formation"/>
    <property type="evidence" value="ECO:0007669"/>
    <property type="project" value="TreeGrafter"/>
</dbReference>
<feature type="compositionally biased region" description="Low complexity" evidence="18">
    <location>
        <begin position="715"/>
        <end position="730"/>
    </location>
</feature>
<evidence type="ECO:0000256" key="5">
    <source>
        <dbReference type="ARBA" id="ARBA00022490"/>
    </source>
</evidence>
<dbReference type="InterPro" id="IPR039041">
    <property type="entry name" value="Nav/unc-53"/>
</dbReference>
<evidence type="ECO:0000256" key="14">
    <source>
        <dbReference type="ARBA" id="ARBA00064590"/>
    </source>
</evidence>
<feature type="region of interest" description="Disordered" evidence="18">
    <location>
        <begin position="1"/>
        <end position="265"/>
    </location>
</feature>
<dbReference type="Pfam" id="PF25408">
    <property type="entry name" value="AAA_lid_NAV1"/>
    <property type="match status" value="1"/>
</dbReference>
<comment type="function">
    <text evidence="13">May be involved in neuronal migration.</text>
</comment>
<keyword evidence="7" id="KW-0493">Microtubule</keyword>
<dbReference type="SUPFAM" id="SSF52540">
    <property type="entry name" value="P-loop containing nucleoside triphosphate hydrolases"/>
    <property type="match status" value="1"/>
</dbReference>
<dbReference type="STRING" id="30522.A0A4W2EFB2"/>
<evidence type="ECO:0000256" key="9">
    <source>
        <dbReference type="ARBA" id="ARBA00022902"/>
    </source>
</evidence>
<feature type="region of interest" description="Disordered" evidence="18">
    <location>
        <begin position="576"/>
        <end position="618"/>
    </location>
</feature>
<feature type="compositionally biased region" description="Basic and acidic residues" evidence="18">
    <location>
        <begin position="1018"/>
        <end position="1029"/>
    </location>
</feature>
<evidence type="ECO:0000256" key="13">
    <source>
        <dbReference type="ARBA" id="ARBA00059345"/>
    </source>
</evidence>
<feature type="compositionally biased region" description="Basic and acidic residues" evidence="18">
    <location>
        <begin position="837"/>
        <end position="848"/>
    </location>
</feature>
<feature type="compositionally biased region" description="Polar residues" evidence="18">
    <location>
        <begin position="25"/>
        <end position="35"/>
    </location>
</feature>
<feature type="coiled-coil region" evidence="17">
    <location>
        <begin position="1479"/>
        <end position="1506"/>
    </location>
</feature>